<dbReference type="Proteomes" id="UP000243975">
    <property type="component" value="Unassembled WGS sequence"/>
</dbReference>
<gene>
    <name evidence="7" type="ORF">Ccrd_018489</name>
</gene>
<dbReference type="PANTHER" id="PTHR33076">
    <property type="entry name" value="NON-SPECIFIC LIPID-TRANSFER PROTEIN 2-RELATED"/>
    <property type="match status" value="1"/>
</dbReference>
<dbReference type="Pfam" id="PF00234">
    <property type="entry name" value="Tryp_alpha_amyl"/>
    <property type="match status" value="1"/>
</dbReference>
<dbReference type="Gene3D" id="1.10.110.10">
    <property type="entry name" value="Plant lipid-transfer and hydrophobic proteins"/>
    <property type="match status" value="1"/>
</dbReference>
<accession>A0A103Y644</accession>
<dbReference type="InterPro" id="IPR036312">
    <property type="entry name" value="Bifun_inhib/LTP/seed_sf"/>
</dbReference>
<dbReference type="GO" id="GO:0008289">
    <property type="term" value="F:lipid binding"/>
    <property type="evidence" value="ECO:0007669"/>
    <property type="project" value="UniProtKB-KW"/>
</dbReference>
<name>A0A103Y644_CYNCS</name>
<keyword evidence="3 4" id="KW-0446">Lipid-binding</keyword>
<evidence type="ECO:0000256" key="3">
    <source>
        <dbReference type="ARBA" id="ARBA00023121"/>
    </source>
</evidence>
<dbReference type="EMBL" id="LEKV01002409">
    <property type="protein sequence ID" value="KVI03215.1"/>
    <property type="molecule type" value="Genomic_DNA"/>
</dbReference>
<evidence type="ECO:0000259" key="6">
    <source>
        <dbReference type="SMART" id="SM00499"/>
    </source>
</evidence>
<evidence type="ECO:0000313" key="7">
    <source>
        <dbReference type="EMBL" id="KVI03215.1"/>
    </source>
</evidence>
<dbReference type="AlphaFoldDB" id="A0A103Y644"/>
<comment type="similarity">
    <text evidence="1 4">Belongs to the plant LTP family.</text>
</comment>
<evidence type="ECO:0000313" key="8">
    <source>
        <dbReference type="Proteomes" id="UP000243975"/>
    </source>
</evidence>
<comment type="caution">
    <text evidence="7">The sequence shown here is derived from an EMBL/GenBank/DDBJ whole genome shotgun (WGS) entry which is preliminary data.</text>
</comment>
<proteinExistence type="inferred from homology"/>
<dbReference type="InterPro" id="IPR000528">
    <property type="entry name" value="Plant_nsLTP"/>
</dbReference>
<feature type="domain" description="Bifunctional inhibitor/plant lipid transfer protein/seed storage helical" evidence="6">
    <location>
        <begin position="31"/>
        <end position="120"/>
    </location>
</feature>
<feature type="chain" id="PRO_5007119441" description="Non-specific lipid-transfer protein" evidence="5">
    <location>
        <begin position="28"/>
        <end position="135"/>
    </location>
</feature>
<comment type="function">
    <text evidence="4">Plant non-specific lipid-transfer proteins transfer phospholipids as well as galactolipids across membranes. May play a role in wax or cutin deposition in the cell walls of expanding epidermal cells and certain secretory tissues.</text>
</comment>
<dbReference type="Gramene" id="KVI03215">
    <property type="protein sequence ID" value="KVI03215"/>
    <property type="gene ID" value="Ccrd_018489"/>
</dbReference>
<feature type="signal peptide" evidence="5">
    <location>
        <begin position="1"/>
        <end position="27"/>
    </location>
</feature>
<dbReference type="SUPFAM" id="SSF47699">
    <property type="entry name" value="Bifunctional inhibitor/lipid-transfer protein/seed storage 2S albumin"/>
    <property type="match status" value="1"/>
</dbReference>
<evidence type="ECO:0000256" key="4">
    <source>
        <dbReference type="RuleBase" id="RU000628"/>
    </source>
</evidence>
<dbReference type="STRING" id="59895.A0A103Y644"/>
<dbReference type="PRINTS" id="PR00382">
    <property type="entry name" value="LIPIDTRNSFER"/>
</dbReference>
<organism evidence="7 8">
    <name type="scientific">Cynara cardunculus var. scolymus</name>
    <name type="common">Globe artichoke</name>
    <name type="synonym">Cynara scolymus</name>
    <dbReference type="NCBI Taxonomy" id="59895"/>
    <lineage>
        <taxon>Eukaryota</taxon>
        <taxon>Viridiplantae</taxon>
        <taxon>Streptophyta</taxon>
        <taxon>Embryophyta</taxon>
        <taxon>Tracheophyta</taxon>
        <taxon>Spermatophyta</taxon>
        <taxon>Magnoliopsida</taxon>
        <taxon>eudicotyledons</taxon>
        <taxon>Gunneridae</taxon>
        <taxon>Pentapetalae</taxon>
        <taxon>asterids</taxon>
        <taxon>campanulids</taxon>
        <taxon>Asterales</taxon>
        <taxon>Asteraceae</taxon>
        <taxon>Carduoideae</taxon>
        <taxon>Cardueae</taxon>
        <taxon>Carduinae</taxon>
        <taxon>Cynara</taxon>
    </lineage>
</organism>
<protein>
    <recommendedName>
        <fullName evidence="4">Non-specific lipid-transfer protein</fullName>
    </recommendedName>
</protein>
<reference evidence="7 8" key="1">
    <citation type="journal article" date="2016" name="Sci. Rep.">
        <title>The genome sequence of the outbreeding globe artichoke constructed de novo incorporating a phase-aware low-pass sequencing strategy of F1 progeny.</title>
        <authorList>
            <person name="Scaglione D."/>
            <person name="Reyes-Chin-Wo S."/>
            <person name="Acquadro A."/>
            <person name="Froenicke L."/>
            <person name="Portis E."/>
            <person name="Beitel C."/>
            <person name="Tirone M."/>
            <person name="Mauro R."/>
            <person name="Lo Monaco A."/>
            <person name="Mauromicale G."/>
            <person name="Faccioli P."/>
            <person name="Cattivelli L."/>
            <person name="Rieseberg L."/>
            <person name="Michelmore R."/>
            <person name="Lanteri S."/>
        </authorList>
    </citation>
    <scope>NUCLEOTIDE SEQUENCE [LARGE SCALE GENOMIC DNA]</scope>
    <source>
        <strain evidence="7">2C</strain>
    </source>
</reference>
<dbReference type="CDD" id="cd01960">
    <property type="entry name" value="nsLTP1"/>
    <property type="match status" value="1"/>
</dbReference>
<keyword evidence="2 4" id="KW-0813">Transport</keyword>
<keyword evidence="8" id="KW-1185">Reference proteome</keyword>
<sequence length="135" mass="14053">MAVGGKVALMVLFCLMVATAPPYTAEGAMTCQMVVSSLTPCASYLTRGGPVPASCCSGMTSLYKAATTTADRRMACRCMEQAAGMDVDTVANKDADNPILVSPASLLLAYGCYGSSHFVCPLSLVVLGACFYRLQ</sequence>
<dbReference type="InterPro" id="IPR016140">
    <property type="entry name" value="Bifunc_inhib/LTP/seed_store"/>
</dbReference>
<evidence type="ECO:0000256" key="2">
    <source>
        <dbReference type="ARBA" id="ARBA00022448"/>
    </source>
</evidence>
<evidence type="ECO:0000256" key="1">
    <source>
        <dbReference type="ARBA" id="ARBA00009748"/>
    </source>
</evidence>
<evidence type="ECO:0000256" key="5">
    <source>
        <dbReference type="SAM" id="SignalP"/>
    </source>
</evidence>
<dbReference type="GO" id="GO:0006869">
    <property type="term" value="P:lipid transport"/>
    <property type="evidence" value="ECO:0007669"/>
    <property type="project" value="InterPro"/>
</dbReference>
<keyword evidence="5" id="KW-0732">Signal</keyword>
<dbReference type="SMART" id="SM00499">
    <property type="entry name" value="AAI"/>
    <property type="match status" value="1"/>
</dbReference>